<dbReference type="PANTHER" id="PTHR11937">
    <property type="entry name" value="ACTIN"/>
    <property type="match status" value="1"/>
</dbReference>
<dbReference type="EMBL" id="VZTO01004229">
    <property type="protein sequence ID" value="NXT19070.1"/>
    <property type="molecule type" value="Genomic_DNA"/>
</dbReference>
<comment type="similarity">
    <text evidence="1">Belongs to the actin family.</text>
</comment>
<comment type="caution">
    <text evidence="2">The sequence shown here is derived from an EMBL/GenBank/DDBJ whole genome shotgun (WGS) entry which is preliminary data.</text>
</comment>
<dbReference type="Pfam" id="PF00022">
    <property type="entry name" value="Actin"/>
    <property type="match status" value="2"/>
</dbReference>
<dbReference type="Proteomes" id="UP000536260">
    <property type="component" value="Unassembled WGS sequence"/>
</dbReference>
<dbReference type="SUPFAM" id="SSF53067">
    <property type="entry name" value="Actin-like ATPase domain"/>
    <property type="match status" value="2"/>
</dbReference>
<protein>
    <submittedName>
        <fullName evidence="2">ARP3B protein</fullName>
    </submittedName>
</protein>
<gene>
    <name evidence="2" type="primary">Actr3b</name>
    <name evidence="2" type="ORF">SYRPAR_R04891</name>
</gene>
<dbReference type="InterPro" id="IPR004000">
    <property type="entry name" value="Actin"/>
</dbReference>
<evidence type="ECO:0000313" key="3">
    <source>
        <dbReference type="Proteomes" id="UP000536260"/>
    </source>
</evidence>
<dbReference type="Gene3D" id="3.30.420.40">
    <property type="match status" value="4"/>
</dbReference>
<sequence>FFQTEPPLNTPENREYLAEIMFESFNIPGLYIAVQAVLALAASWTSRQVGERTLTGIVIDSGDGVTHVIPVVCSRMQFEIINGLDKFREKYCYICPDIVKEFAKYDGDPRKWIKQYTGINAINKTKFVIDVGYERFLGPEIFFHPEFANPDFMESISDVVDEVIQNCPIDVRRPLYKNVVLSGGSTMFRDFGRRLQRDLKRVVDARLRLSEELSGGRIKPKPVEVQVITHHMQRYAVWFGGSMLASTPEFFQVCHTKKDYEEYGPSICRHNPVFGVMS</sequence>
<proteinExistence type="inferred from homology"/>
<dbReference type="AlphaFoldDB" id="A0A7L3AN81"/>
<reference evidence="2 3" key="1">
    <citation type="submission" date="2019-09" db="EMBL/GenBank/DDBJ databases">
        <title>Bird 10,000 Genomes (B10K) Project - Family phase.</title>
        <authorList>
            <person name="Zhang G."/>
        </authorList>
    </citation>
    <scope>NUCLEOTIDE SEQUENCE [LARGE SCALE GENOMIC DNA]</scope>
    <source>
        <strain evidence="2">B10K-DU-003-42</strain>
        <tissue evidence="2">Mixed tissue sample</tissue>
    </source>
</reference>
<dbReference type="Gene3D" id="3.90.640.10">
    <property type="entry name" value="Actin, Chain A, domain 4"/>
    <property type="match status" value="1"/>
</dbReference>
<dbReference type="SMART" id="SM00268">
    <property type="entry name" value="ACTIN"/>
    <property type="match status" value="1"/>
</dbReference>
<keyword evidence="3" id="KW-1185">Reference proteome</keyword>
<evidence type="ECO:0000313" key="2">
    <source>
        <dbReference type="EMBL" id="NXT19070.1"/>
    </source>
</evidence>
<feature type="non-terminal residue" evidence="2">
    <location>
        <position position="278"/>
    </location>
</feature>
<dbReference type="InterPro" id="IPR043129">
    <property type="entry name" value="ATPase_NBD"/>
</dbReference>
<feature type="non-terminal residue" evidence="2">
    <location>
        <position position="1"/>
    </location>
</feature>
<organism evidence="2 3">
    <name type="scientific">Syrrhaptes paradoxus</name>
    <name type="common">Pallas's sandgrouse</name>
    <dbReference type="NCBI Taxonomy" id="302527"/>
    <lineage>
        <taxon>Eukaryota</taxon>
        <taxon>Metazoa</taxon>
        <taxon>Chordata</taxon>
        <taxon>Craniata</taxon>
        <taxon>Vertebrata</taxon>
        <taxon>Euteleostomi</taxon>
        <taxon>Archelosauria</taxon>
        <taxon>Archosauria</taxon>
        <taxon>Dinosauria</taxon>
        <taxon>Saurischia</taxon>
        <taxon>Theropoda</taxon>
        <taxon>Coelurosauria</taxon>
        <taxon>Aves</taxon>
        <taxon>Neognathae</taxon>
        <taxon>Neoaves</taxon>
        <taxon>Columbimorphae</taxon>
        <taxon>Pterocliformes</taxon>
        <taxon>Pteroclidae</taxon>
        <taxon>Syrrhaptes</taxon>
    </lineage>
</organism>
<accession>A0A7L3AN81</accession>
<name>A0A7L3AN81_9AVES</name>
<dbReference type="FunFam" id="3.30.420.40:FF:000803">
    <property type="entry name" value="Actin-related protein 3"/>
    <property type="match status" value="1"/>
</dbReference>
<evidence type="ECO:0000256" key="1">
    <source>
        <dbReference type="RuleBase" id="RU000487"/>
    </source>
</evidence>
<dbReference type="FunFam" id="3.30.420.40:FF:000315">
    <property type="entry name" value="Actin-related protein 3"/>
    <property type="match status" value="1"/>
</dbReference>